<dbReference type="GeneID" id="93022487"/>
<accession>A0ABN0APT1</accession>
<evidence type="ECO:0008006" key="3">
    <source>
        <dbReference type="Google" id="ProtNLM"/>
    </source>
</evidence>
<dbReference type="RefSeq" id="WP_002979972.1">
    <property type="nucleotide sequence ID" value="NZ_GL379781.1"/>
</dbReference>
<name>A0ABN0APT1_CHRGE</name>
<organism evidence="1 2">
    <name type="scientific">Chryseobacterium gleum ATCC 35910</name>
    <dbReference type="NCBI Taxonomy" id="525257"/>
    <lineage>
        <taxon>Bacteria</taxon>
        <taxon>Pseudomonadati</taxon>
        <taxon>Bacteroidota</taxon>
        <taxon>Flavobacteriia</taxon>
        <taxon>Flavobacteriales</taxon>
        <taxon>Weeksellaceae</taxon>
        <taxon>Chryseobacterium group</taxon>
        <taxon>Chryseobacterium</taxon>
    </lineage>
</organism>
<evidence type="ECO:0000313" key="1">
    <source>
        <dbReference type="EMBL" id="EFK35073.1"/>
    </source>
</evidence>
<proteinExistence type="predicted"/>
<evidence type="ECO:0000313" key="2">
    <source>
        <dbReference type="Proteomes" id="UP000002969"/>
    </source>
</evidence>
<sequence>MKNLNLIMFFLVLQVINCRSFKESKIKVDENNINVVFQSKFYKNSILVGEKHYNSKNGKFKISETKQNTSFDKEIIIKLTTEDLKKIYSKYKELKIPNKKLCLQMKDEGNNVVIERVILINSENNFTLNDCAITDNDQKKLSYITSMLLNLLTSKPEYKKAFPMAEWEL</sequence>
<dbReference type="EMBL" id="ACKQ02000007">
    <property type="protein sequence ID" value="EFK35073.1"/>
    <property type="molecule type" value="Genomic_DNA"/>
</dbReference>
<reference evidence="1" key="1">
    <citation type="submission" date="2010-06" db="EMBL/GenBank/DDBJ databases">
        <authorList>
            <person name="Muzny D."/>
            <person name="Qin X."/>
            <person name="Buhay C."/>
            <person name="Dugan-Rocha S."/>
            <person name="Ding Y."/>
            <person name="Chen G."/>
            <person name="Hawes A."/>
            <person name="Holder M."/>
            <person name="Jhangiani S."/>
            <person name="Johnson A."/>
            <person name="Khan Z."/>
            <person name="Li Z."/>
            <person name="Liu W."/>
            <person name="Liu X."/>
            <person name="Perez L."/>
            <person name="Shen H."/>
            <person name="Wang Q."/>
            <person name="Watt J."/>
            <person name="Xi L."/>
            <person name="Xin Y."/>
            <person name="Zhou J."/>
            <person name="Deng J."/>
            <person name="Jiang H."/>
            <person name="Liu Y."/>
            <person name="Qu J."/>
            <person name="Song X.-Z."/>
            <person name="Zhang L."/>
            <person name="Villasana D."/>
            <person name="Johnson A."/>
            <person name="Liu J."/>
            <person name="Liyanage D."/>
            <person name="Lorensuhewa L."/>
            <person name="Robinson T."/>
            <person name="Song A."/>
            <person name="Song B.-B."/>
            <person name="Dinh H."/>
            <person name="Thornton R."/>
            <person name="Coyle M."/>
            <person name="Francisco L."/>
            <person name="Jackson L."/>
            <person name="Javaid M."/>
            <person name="Korchina V."/>
            <person name="Kovar C."/>
            <person name="Mata R."/>
            <person name="Mathew T."/>
            <person name="Ngo R."/>
            <person name="Nguyen L."/>
            <person name="Nguyen N."/>
            <person name="Okwuonu G."/>
            <person name="Ongeri F."/>
            <person name="Pham C."/>
            <person name="Simmons D."/>
            <person name="Wilczek-Boney K."/>
            <person name="Hale W."/>
            <person name="Jakkamsetti A."/>
            <person name="Pham P."/>
            <person name="Ruth R."/>
            <person name="San Lucas F."/>
            <person name="Warren J."/>
            <person name="Zhang J."/>
            <person name="Zhao Z."/>
            <person name="Zhou C."/>
            <person name="Zhu D."/>
            <person name="Lee S."/>
            <person name="Bess C."/>
            <person name="Blankenburg K."/>
            <person name="Forbes L."/>
            <person name="Fu Q."/>
            <person name="Gubbala S."/>
            <person name="Hirani K."/>
            <person name="Jayaseelan J.C."/>
            <person name="Lara F."/>
            <person name="Munidasa M."/>
            <person name="Palculict T."/>
            <person name="Patil S."/>
            <person name="Pu L.-L."/>
            <person name="Saada N."/>
            <person name="Tang L."/>
            <person name="Weissenberger G."/>
            <person name="Zhu Y."/>
            <person name="Hemphill L."/>
            <person name="Shang Y."/>
            <person name="Youmans B."/>
            <person name="Ayvaz T."/>
            <person name="Ross M."/>
            <person name="Santibanez J."/>
            <person name="Aqrawi P."/>
            <person name="Gross S."/>
            <person name="Joshi V."/>
            <person name="Fowler G."/>
            <person name="Nazareth L."/>
            <person name="Reid J."/>
            <person name="Worley K."/>
            <person name="Petrosino J."/>
            <person name="Highlander S."/>
            <person name="Gibbs R."/>
        </authorList>
    </citation>
    <scope>NUCLEOTIDE SEQUENCE [LARGE SCALE GENOMIC DNA]</scope>
    <source>
        <strain evidence="1">ATCC 35910</strain>
    </source>
</reference>
<gene>
    <name evidence="1" type="ORF">HMPREF0204_14142</name>
</gene>
<protein>
    <recommendedName>
        <fullName evidence="3">Lipoprotein</fullName>
    </recommendedName>
</protein>
<keyword evidence="2" id="KW-1185">Reference proteome</keyword>
<comment type="caution">
    <text evidence="1">The sequence shown here is derived from an EMBL/GenBank/DDBJ whole genome shotgun (WGS) entry which is preliminary data.</text>
</comment>
<dbReference type="Proteomes" id="UP000002969">
    <property type="component" value="Unassembled WGS sequence"/>
</dbReference>